<evidence type="ECO:0000313" key="2">
    <source>
        <dbReference type="WBParaSite" id="ES5_v2.g28317.t1"/>
    </source>
</evidence>
<reference evidence="2" key="1">
    <citation type="submission" date="2022-11" db="UniProtKB">
        <authorList>
            <consortium name="WormBaseParasite"/>
        </authorList>
    </citation>
    <scope>IDENTIFICATION</scope>
</reference>
<proteinExistence type="predicted"/>
<organism evidence="1 2">
    <name type="scientific">Panagrolaimus sp. ES5</name>
    <dbReference type="NCBI Taxonomy" id="591445"/>
    <lineage>
        <taxon>Eukaryota</taxon>
        <taxon>Metazoa</taxon>
        <taxon>Ecdysozoa</taxon>
        <taxon>Nematoda</taxon>
        <taxon>Chromadorea</taxon>
        <taxon>Rhabditida</taxon>
        <taxon>Tylenchina</taxon>
        <taxon>Panagrolaimomorpha</taxon>
        <taxon>Panagrolaimoidea</taxon>
        <taxon>Panagrolaimidae</taxon>
        <taxon>Panagrolaimus</taxon>
    </lineage>
</organism>
<accession>A0AC34GEZ4</accession>
<dbReference type="WBParaSite" id="ES5_v2.g28317.t1">
    <property type="protein sequence ID" value="ES5_v2.g28317.t1"/>
    <property type="gene ID" value="ES5_v2.g28317"/>
</dbReference>
<protein>
    <submittedName>
        <fullName evidence="2">Uncharacterized protein</fullName>
    </submittedName>
</protein>
<evidence type="ECO:0000313" key="1">
    <source>
        <dbReference type="Proteomes" id="UP000887579"/>
    </source>
</evidence>
<dbReference type="Proteomes" id="UP000887579">
    <property type="component" value="Unplaced"/>
</dbReference>
<name>A0AC34GEZ4_9BILA</name>
<sequence length="89" mass="10463">MANDFSTISPFWNQYIQKKLQSHVQQTAFIMASIWLSTNQSSSQQPSNELKLWIKYYQSYIISPAPKRKERDLRGQAQTPSRYGSYKIK</sequence>